<dbReference type="EMBL" id="JAVXUO010003047">
    <property type="protein sequence ID" value="KAK2967194.1"/>
    <property type="molecule type" value="Genomic_DNA"/>
</dbReference>
<sequence>MAPVRGRLGGGTRNLDGVAGLGWGGVAAAFWEEAKEQWREVGYRRLWRRQRRVQGRREGVLLVGFKKGLRRFENGIFMSQEGYAKEMLNKFKMLDCNSIKQLRINWQEANDYANYSNNPNQLLLRWKNR</sequence>
<comment type="caution">
    <text evidence="1">The sequence shown here is derived from an EMBL/GenBank/DDBJ whole genome shotgun (WGS) entry which is preliminary data.</text>
</comment>
<name>A0AA88QL65_9ASTE</name>
<dbReference type="AlphaFoldDB" id="A0AA88QL65"/>
<organism evidence="1 2">
    <name type="scientific">Escallonia rubra</name>
    <dbReference type="NCBI Taxonomy" id="112253"/>
    <lineage>
        <taxon>Eukaryota</taxon>
        <taxon>Viridiplantae</taxon>
        <taxon>Streptophyta</taxon>
        <taxon>Embryophyta</taxon>
        <taxon>Tracheophyta</taxon>
        <taxon>Spermatophyta</taxon>
        <taxon>Magnoliopsida</taxon>
        <taxon>eudicotyledons</taxon>
        <taxon>Gunneridae</taxon>
        <taxon>Pentapetalae</taxon>
        <taxon>asterids</taxon>
        <taxon>campanulids</taxon>
        <taxon>Escalloniales</taxon>
        <taxon>Escalloniaceae</taxon>
        <taxon>Escallonia</taxon>
    </lineage>
</organism>
<proteinExistence type="predicted"/>
<keyword evidence="2" id="KW-1185">Reference proteome</keyword>
<evidence type="ECO:0000313" key="2">
    <source>
        <dbReference type="Proteomes" id="UP001187471"/>
    </source>
</evidence>
<reference evidence="1" key="1">
    <citation type="submission" date="2022-12" db="EMBL/GenBank/DDBJ databases">
        <title>Draft genome assemblies for two species of Escallonia (Escalloniales).</title>
        <authorList>
            <person name="Chanderbali A."/>
            <person name="Dervinis C."/>
            <person name="Anghel I."/>
            <person name="Soltis D."/>
            <person name="Soltis P."/>
            <person name="Zapata F."/>
        </authorList>
    </citation>
    <scope>NUCLEOTIDE SEQUENCE</scope>
    <source>
        <strain evidence="1">UCBG92.1500</strain>
        <tissue evidence="1">Leaf</tissue>
    </source>
</reference>
<dbReference type="Proteomes" id="UP001187471">
    <property type="component" value="Unassembled WGS sequence"/>
</dbReference>
<accession>A0AA88QL65</accession>
<evidence type="ECO:0000313" key="1">
    <source>
        <dbReference type="EMBL" id="KAK2967194.1"/>
    </source>
</evidence>
<gene>
    <name evidence="1" type="ORF">RJ640_022450</name>
</gene>
<protein>
    <submittedName>
        <fullName evidence="1">Uncharacterized protein</fullName>
    </submittedName>
</protein>